<dbReference type="PROSITE" id="PS50846">
    <property type="entry name" value="HMA_2"/>
    <property type="match status" value="1"/>
</dbReference>
<sequence length="76" mass="8142">MPQTSLRTTLRSDELSCPSCVPKIEKALKALPGVEQAEVHFNTGRIQVTHDPARAPVEALVQAVEGTGYKAIPAAF</sequence>
<organism evidence="3 4">
    <name type="scientific">Aquibaculum arenosum</name>
    <dbReference type="NCBI Taxonomy" id="3032591"/>
    <lineage>
        <taxon>Bacteria</taxon>
        <taxon>Pseudomonadati</taxon>
        <taxon>Pseudomonadota</taxon>
        <taxon>Alphaproteobacteria</taxon>
        <taxon>Rhodospirillales</taxon>
        <taxon>Rhodovibrionaceae</taxon>
        <taxon>Aquibaculum</taxon>
    </lineage>
</organism>
<comment type="caution">
    <text evidence="3">The sequence shown here is derived from an EMBL/GenBank/DDBJ whole genome shotgun (WGS) entry which is preliminary data.</text>
</comment>
<dbReference type="Pfam" id="PF00403">
    <property type="entry name" value="HMA"/>
    <property type="match status" value="1"/>
</dbReference>
<gene>
    <name evidence="3" type="ORF">P2G67_11790</name>
</gene>
<dbReference type="Proteomes" id="UP001215503">
    <property type="component" value="Unassembled WGS sequence"/>
</dbReference>
<dbReference type="InterPro" id="IPR017969">
    <property type="entry name" value="Heavy-metal-associated_CS"/>
</dbReference>
<proteinExistence type="predicted"/>
<dbReference type="InterPro" id="IPR006121">
    <property type="entry name" value="HMA_dom"/>
</dbReference>
<keyword evidence="4" id="KW-1185">Reference proteome</keyword>
<evidence type="ECO:0000313" key="4">
    <source>
        <dbReference type="Proteomes" id="UP001215503"/>
    </source>
</evidence>
<keyword evidence="1" id="KW-0479">Metal-binding</keyword>
<reference evidence="3 4" key="1">
    <citation type="submission" date="2023-03" db="EMBL/GenBank/DDBJ databases">
        <title>Fodinicurvata sp. CAU 1616 isolated from sea sendiment.</title>
        <authorList>
            <person name="Kim W."/>
        </authorList>
    </citation>
    <scope>NUCLEOTIDE SEQUENCE [LARGE SCALE GENOMIC DNA]</scope>
    <source>
        <strain evidence="3 4">CAU 1616</strain>
    </source>
</reference>
<dbReference type="RefSeq" id="WP_275823315.1">
    <property type="nucleotide sequence ID" value="NZ_JARHUD010000006.1"/>
</dbReference>
<evidence type="ECO:0000313" key="3">
    <source>
        <dbReference type="EMBL" id="MDF2096660.1"/>
    </source>
</evidence>
<protein>
    <submittedName>
        <fullName evidence="3">Heavy metal-associated domain-containing protein</fullName>
    </submittedName>
</protein>
<name>A0ABT5YNW2_9PROT</name>
<dbReference type="CDD" id="cd00371">
    <property type="entry name" value="HMA"/>
    <property type="match status" value="1"/>
</dbReference>
<evidence type="ECO:0000256" key="1">
    <source>
        <dbReference type="ARBA" id="ARBA00022723"/>
    </source>
</evidence>
<dbReference type="PROSITE" id="PS01047">
    <property type="entry name" value="HMA_1"/>
    <property type="match status" value="1"/>
</dbReference>
<dbReference type="EMBL" id="JARHUD010000006">
    <property type="protein sequence ID" value="MDF2096660.1"/>
    <property type="molecule type" value="Genomic_DNA"/>
</dbReference>
<dbReference type="Gene3D" id="3.30.70.100">
    <property type="match status" value="1"/>
</dbReference>
<accession>A0ABT5YNW2</accession>
<dbReference type="InterPro" id="IPR036163">
    <property type="entry name" value="HMA_dom_sf"/>
</dbReference>
<feature type="domain" description="HMA" evidence="2">
    <location>
        <begin position="6"/>
        <end position="72"/>
    </location>
</feature>
<evidence type="ECO:0000259" key="2">
    <source>
        <dbReference type="PROSITE" id="PS50846"/>
    </source>
</evidence>
<dbReference type="SUPFAM" id="SSF55008">
    <property type="entry name" value="HMA, heavy metal-associated domain"/>
    <property type="match status" value="1"/>
</dbReference>